<organism evidence="1 2">
    <name type="scientific">Adineta steineri</name>
    <dbReference type="NCBI Taxonomy" id="433720"/>
    <lineage>
        <taxon>Eukaryota</taxon>
        <taxon>Metazoa</taxon>
        <taxon>Spiralia</taxon>
        <taxon>Gnathifera</taxon>
        <taxon>Rotifera</taxon>
        <taxon>Eurotatoria</taxon>
        <taxon>Bdelloidea</taxon>
        <taxon>Adinetida</taxon>
        <taxon>Adinetidae</taxon>
        <taxon>Adineta</taxon>
    </lineage>
</organism>
<feature type="non-terminal residue" evidence="1">
    <location>
        <position position="89"/>
    </location>
</feature>
<comment type="caution">
    <text evidence="1">The sequence shown here is derived from an EMBL/GenBank/DDBJ whole genome shotgun (WGS) entry which is preliminary data.</text>
</comment>
<sequence>KDCLDIGKPLALTVIEHKAEVIAVSKSDEYLKQLVAQNTNIIPICADLCIWKPNKKIVRDLIKCKISGAIVNVSTQAAAALKDRRVYSA</sequence>
<name>A0A818SPH7_9BILA</name>
<dbReference type="EMBL" id="CAJOAY010000467">
    <property type="protein sequence ID" value="CAF3671971.1"/>
    <property type="molecule type" value="Genomic_DNA"/>
</dbReference>
<evidence type="ECO:0000313" key="2">
    <source>
        <dbReference type="Proteomes" id="UP000663881"/>
    </source>
</evidence>
<accession>A0A818SPH7</accession>
<proteinExistence type="predicted"/>
<protein>
    <submittedName>
        <fullName evidence="1">Uncharacterized protein</fullName>
    </submittedName>
</protein>
<gene>
    <name evidence="1" type="ORF">OKA104_LOCUS10500</name>
</gene>
<evidence type="ECO:0000313" key="1">
    <source>
        <dbReference type="EMBL" id="CAF3671971.1"/>
    </source>
</evidence>
<reference evidence="1" key="1">
    <citation type="submission" date="2021-02" db="EMBL/GenBank/DDBJ databases">
        <authorList>
            <person name="Nowell W R."/>
        </authorList>
    </citation>
    <scope>NUCLEOTIDE SEQUENCE</scope>
</reference>
<dbReference type="Proteomes" id="UP000663881">
    <property type="component" value="Unassembled WGS sequence"/>
</dbReference>
<dbReference type="AlphaFoldDB" id="A0A818SPH7"/>